<dbReference type="GO" id="GO:0007165">
    <property type="term" value="P:signal transduction"/>
    <property type="evidence" value="ECO:0007669"/>
    <property type="project" value="InterPro"/>
</dbReference>
<dbReference type="InterPro" id="IPR020849">
    <property type="entry name" value="Small_GTPase_Ras-type"/>
</dbReference>
<dbReference type="GO" id="GO:0016020">
    <property type="term" value="C:membrane"/>
    <property type="evidence" value="ECO:0007669"/>
    <property type="project" value="InterPro"/>
</dbReference>
<protein>
    <submittedName>
        <fullName evidence="3">P-loop containing nucleoside triphosphate hydrolase protein</fullName>
    </submittedName>
</protein>
<evidence type="ECO:0000313" key="4">
    <source>
        <dbReference type="Proteomes" id="UP000250266"/>
    </source>
</evidence>
<keyword evidence="1" id="KW-0547">Nucleotide-binding</keyword>
<dbReference type="PROSITE" id="PS51421">
    <property type="entry name" value="RAS"/>
    <property type="match status" value="1"/>
</dbReference>
<keyword evidence="4" id="KW-1185">Reference proteome</keyword>
<dbReference type="PANTHER" id="PTHR24070">
    <property type="entry name" value="RAS, DI-RAS, AND RHEB FAMILY MEMBERS OF SMALL GTPASE SUPERFAMILY"/>
    <property type="match status" value="1"/>
</dbReference>
<dbReference type="Proteomes" id="UP000250266">
    <property type="component" value="Unassembled WGS sequence"/>
</dbReference>
<reference evidence="3 4" key="1">
    <citation type="journal article" date="2016" name="Nat. Commun.">
        <title>Ectomycorrhizal ecology is imprinted in the genome of the dominant symbiotic fungus Cenococcum geophilum.</title>
        <authorList>
            <consortium name="DOE Joint Genome Institute"/>
            <person name="Peter M."/>
            <person name="Kohler A."/>
            <person name="Ohm R.A."/>
            <person name="Kuo A."/>
            <person name="Krutzmann J."/>
            <person name="Morin E."/>
            <person name="Arend M."/>
            <person name="Barry K.W."/>
            <person name="Binder M."/>
            <person name="Choi C."/>
            <person name="Clum A."/>
            <person name="Copeland A."/>
            <person name="Grisel N."/>
            <person name="Haridas S."/>
            <person name="Kipfer T."/>
            <person name="LaButti K."/>
            <person name="Lindquist E."/>
            <person name="Lipzen A."/>
            <person name="Maire R."/>
            <person name="Meier B."/>
            <person name="Mihaltcheva S."/>
            <person name="Molinier V."/>
            <person name="Murat C."/>
            <person name="Poggeler S."/>
            <person name="Quandt C.A."/>
            <person name="Sperisen C."/>
            <person name="Tritt A."/>
            <person name="Tisserant E."/>
            <person name="Crous P.W."/>
            <person name="Henrissat B."/>
            <person name="Nehls U."/>
            <person name="Egli S."/>
            <person name="Spatafora J.W."/>
            <person name="Grigoriev I.V."/>
            <person name="Martin F.M."/>
        </authorList>
    </citation>
    <scope>NUCLEOTIDE SEQUENCE [LARGE SCALE GENOMIC DNA]</scope>
    <source>
        <strain evidence="3 4">CBS 459.81</strain>
    </source>
</reference>
<proteinExistence type="predicted"/>
<dbReference type="OrthoDB" id="265044at2759"/>
<evidence type="ECO:0000313" key="3">
    <source>
        <dbReference type="EMBL" id="OCK82962.1"/>
    </source>
</evidence>
<dbReference type="GO" id="GO:0005525">
    <property type="term" value="F:GTP binding"/>
    <property type="evidence" value="ECO:0007669"/>
    <property type="project" value="UniProtKB-KW"/>
</dbReference>
<dbReference type="PROSITE" id="PS51419">
    <property type="entry name" value="RAB"/>
    <property type="match status" value="1"/>
</dbReference>
<dbReference type="SMART" id="SM00173">
    <property type="entry name" value="RAS"/>
    <property type="match status" value="1"/>
</dbReference>
<dbReference type="EMBL" id="KV744873">
    <property type="protein sequence ID" value="OCK82962.1"/>
    <property type="molecule type" value="Genomic_DNA"/>
</dbReference>
<dbReference type="AlphaFoldDB" id="A0A8E2EFD7"/>
<accession>A0A8E2EFD7</accession>
<keyword evidence="3" id="KW-0378">Hydrolase</keyword>
<dbReference type="GO" id="GO:0003924">
    <property type="term" value="F:GTPase activity"/>
    <property type="evidence" value="ECO:0007669"/>
    <property type="project" value="InterPro"/>
</dbReference>
<name>A0A8E2EFD7_9PEZI</name>
<gene>
    <name evidence="3" type="ORF">K432DRAFT_390803</name>
</gene>
<dbReference type="InterPro" id="IPR027417">
    <property type="entry name" value="P-loop_NTPase"/>
</dbReference>
<organism evidence="3 4">
    <name type="scientific">Lepidopterella palustris CBS 459.81</name>
    <dbReference type="NCBI Taxonomy" id="1314670"/>
    <lineage>
        <taxon>Eukaryota</taxon>
        <taxon>Fungi</taxon>
        <taxon>Dikarya</taxon>
        <taxon>Ascomycota</taxon>
        <taxon>Pezizomycotina</taxon>
        <taxon>Dothideomycetes</taxon>
        <taxon>Pleosporomycetidae</taxon>
        <taxon>Mytilinidiales</taxon>
        <taxon>Argynnaceae</taxon>
        <taxon>Lepidopterella</taxon>
    </lineage>
</organism>
<dbReference type="SUPFAM" id="SSF52540">
    <property type="entry name" value="P-loop containing nucleoside triphosphate hydrolases"/>
    <property type="match status" value="1"/>
</dbReference>
<dbReference type="Gene3D" id="3.40.50.300">
    <property type="entry name" value="P-loop containing nucleotide triphosphate hydrolases"/>
    <property type="match status" value="1"/>
</dbReference>
<sequence length="216" mass="24184">MVATYQGYYLALLGDDGVGKTSFQAKRKLIKVDGESRIIELIDRFGSGVPHNPQWASMYVSSMDCILLLYSTTSATSFARVQEYWFPQICRARMTLNPNLERPNSFMTVVVGTKADLVDKREVSSQAGKDFADSIGCSFFELGFNDDGSTITNLFEHIVRAVDTAKHIQSGALSKAKHARSGTAVKWIKQYNPLKALKNIWTRCRDYLGDIEFFGL</sequence>
<dbReference type="Pfam" id="PF00071">
    <property type="entry name" value="Ras"/>
    <property type="match status" value="1"/>
</dbReference>
<dbReference type="SMART" id="SM00175">
    <property type="entry name" value="RAB"/>
    <property type="match status" value="1"/>
</dbReference>
<dbReference type="InterPro" id="IPR001806">
    <property type="entry name" value="Small_GTPase"/>
</dbReference>
<keyword evidence="2" id="KW-0342">GTP-binding</keyword>
<evidence type="ECO:0000256" key="2">
    <source>
        <dbReference type="ARBA" id="ARBA00023134"/>
    </source>
</evidence>
<evidence type="ECO:0000256" key="1">
    <source>
        <dbReference type="ARBA" id="ARBA00022741"/>
    </source>
</evidence>